<gene>
    <name evidence="4" type="ORF">GCM10010910_18730</name>
</gene>
<sequence length="151" mass="16998">MTAEIEIRPVAPADREAWGGLFRAYRDFYGMEHDERVIDTVWGWLMDPAHELVGHVAASGGRRVAIAHWRRFARPSRGATAIFLDDLFTDPELRGSGIGSALIANLQRIASEEGLSEVRWITSETNVDAQRLYNRVADRVPFYTYIAAPKP</sequence>
<dbReference type="Pfam" id="PF00583">
    <property type="entry name" value="Acetyltransf_1"/>
    <property type="match status" value="1"/>
</dbReference>
<dbReference type="CDD" id="cd04301">
    <property type="entry name" value="NAT_SF"/>
    <property type="match status" value="1"/>
</dbReference>
<keyword evidence="2" id="KW-0012">Acyltransferase</keyword>
<dbReference type="PANTHER" id="PTHR43877">
    <property type="entry name" value="AMINOALKYLPHOSPHONATE N-ACETYLTRANSFERASE-RELATED-RELATED"/>
    <property type="match status" value="1"/>
</dbReference>
<keyword evidence="5" id="KW-1185">Reference proteome</keyword>
<dbReference type="InterPro" id="IPR000182">
    <property type="entry name" value="GNAT_dom"/>
</dbReference>
<dbReference type="InterPro" id="IPR016181">
    <property type="entry name" value="Acyl_CoA_acyltransferase"/>
</dbReference>
<evidence type="ECO:0000259" key="3">
    <source>
        <dbReference type="PROSITE" id="PS51186"/>
    </source>
</evidence>
<keyword evidence="1" id="KW-0808">Transferase</keyword>
<accession>A0ABQ2N264</accession>
<organism evidence="4 5">
    <name type="scientific">Microbacterium nanhaiense</name>
    <dbReference type="NCBI Taxonomy" id="1301026"/>
    <lineage>
        <taxon>Bacteria</taxon>
        <taxon>Bacillati</taxon>
        <taxon>Actinomycetota</taxon>
        <taxon>Actinomycetes</taxon>
        <taxon>Micrococcales</taxon>
        <taxon>Microbacteriaceae</taxon>
        <taxon>Microbacterium</taxon>
    </lineage>
</organism>
<evidence type="ECO:0000313" key="4">
    <source>
        <dbReference type="EMBL" id="GGO64273.1"/>
    </source>
</evidence>
<dbReference type="Gene3D" id="3.40.630.30">
    <property type="match status" value="1"/>
</dbReference>
<dbReference type="EMBL" id="BMMQ01000005">
    <property type="protein sequence ID" value="GGO64273.1"/>
    <property type="molecule type" value="Genomic_DNA"/>
</dbReference>
<dbReference type="SUPFAM" id="SSF55729">
    <property type="entry name" value="Acyl-CoA N-acyltransferases (Nat)"/>
    <property type="match status" value="1"/>
</dbReference>
<comment type="caution">
    <text evidence="4">The sequence shown here is derived from an EMBL/GenBank/DDBJ whole genome shotgun (WGS) entry which is preliminary data.</text>
</comment>
<dbReference type="RefSeq" id="WP_188701217.1">
    <property type="nucleotide sequence ID" value="NZ_BMMQ01000005.1"/>
</dbReference>
<evidence type="ECO:0000256" key="2">
    <source>
        <dbReference type="ARBA" id="ARBA00023315"/>
    </source>
</evidence>
<evidence type="ECO:0000313" key="5">
    <source>
        <dbReference type="Proteomes" id="UP000638043"/>
    </source>
</evidence>
<protein>
    <recommendedName>
        <fullName evidence="3">N-acetyltransferase domain-containing protein</fullName>
    </recommendedName>
</protein>
<name>A0ABQ2N264_9MICO</name>
<evidence type="ECO:0000256" key="1">
    <source>
        <dbReference type="ARBA" id="ARBA00022679"/>
    </source>
</evidence>
<reference evidence="5" key="1">
    <citation type="journal article" date="2019" name="Int. J. Syst. Evol. Microbiol.">
        <title>The Global Catalogue of Microorganisms (GCM) 10K type strain sequencing project: providing services to taxonomists for standard genome sequencing and annotation.</title>
        <authorList>
            <consortium name="The Broad Institute Genomics Platform"/>
            <consortium name="The Broad Institute Genome Sequencing Center for Infectious Disease"/>
            <person name="Wu L."/>
            <person name="Ma J."/>
        </authorList>
    </citation>
    <scope>NUCLEOTIDE SEQUENCE [LARGE SCALE GENOMIC DNA]</scope>
    <source>
        <strain evidence="5">CGMCC 4.7181</strain>
    </source>
</reference>
<proteinExistence type="predicted"/>
<dbReference type="PROSITE" id="PS51186">
    <property type="entry name" value="GNAT"/>
    <property type="match status" value="1"/>
</dbReference>
<dbReference type="InterPro" id="IPR050832">
    <property type="entry name" value="Bact_Acetyltransf"/>
</dbReference>
<dbReference type="Proteomes" id="UP000638043">
    <property type="component" value="Unassembled WGS sequence"/>
</dbReference>
<feature type="domain" description="N-acetyltransferase" evidence="3">
    <location>
        <begin position="5"/>
        <end position="151"/>
    </location>
</feature>